<proteinExistence type="predicted"/>
<organism evidence="2 3">
    <name type="scientific">Sus scrofa</name>
    <name type="common">Pig</name>
    <dbReference type="NCBI Taxonomy" id="9823"/>
    <lineage>
        <taxon>Eukaryota</taxon>
        <taxon>Metazoa</taxon>
        <taxon>Chordata</taxon>
        <taxon>Craniata</taxon>
        <taxon>Vertebrata</taxon>
        <taxon>Euteleostomi</taxon>
        <taxon>Mammalia</taxon>
        <taxon>Eutheria</taxon>
        <taxon>Laurasiatheria</taxon>
        <taxon>Artiodactyla</taxon>
        <taxon>Suina</taxon>
        <taxon>Suidae</taxon>
        <taxon>Sus</taxon>
    </lineage>
</organism>
<evidence type="ECO:0000256" key="1">
    <source>
        <dbReference type="SAM" id="MobiDB-lite"/>
    </source>
</evidence>
<accession>A0A4X1TG04</accession>
<dbReference type="AlphaFoldDB" id="A0A4X1TG04"/>
<reference evidence="3" key="1">
    <citation type="submission" date="2017-08" db="EMBL/GenBank/DDBJ databases">
        <title>USMARCv1.0.</title>
        <authorList>
            <person name="Hannum G.I."/>
            <person name="Koren S."/>
            <person name="Schroeder S.G."/>
            <person name="Chin S.C."/>
            <person name="Nonneman D.J."/>
            <person name="Becker S.A."/>
            <person name="Rosen B.D."/>
            <person name="Bickhart D.M."/>
            <person name="Putnam N.H."/>
            <person name="Green R.E."/>
            <person name="Tuggle C.K."/>
            <person name="Liu H."/>
            <person name="Rohrer G.A."/>
            <person name="Warr A."/>
            <person name="Hall R."/>
            <person name="Kim K."/>
            <person name="Hume D.A."/>
            <person name="Talbot R."/>
            <person name="Chow W."/>
            <person name="Howe K."/>
            <person name="Schwartz A.S."/>
            <person name="Watson M."/>
            <person name="Archibald A.L."/>
            <person name="Phillippy A.M."/>
            <person name="Smith T.P.L."/>
        </authorList>
    </citation>
    <scope>NUCLEOTIDE SEQUENCE [LARGE SCALE GENOMIC DNA]</scope>
</reference>
<reference evidence="2" key="2">
    <citation type="submission" date="2025-05" db="UniProtKB">
        <authorList>
            <consortium name="Ensembl"/>
        </authorList>
    </citation>
    <scope>IDENTIFICATION</scope>
</reference>
<dbReference type="Ensembl" id="ENSSSCT00070021188.1">
    <property type="protein sequence ID" value="ENSSSCP00070017510.1"/>
    <property type="gene ID" value="ENSSSCG00070010927.1"/>
</dbReference>
<protein>
    <submittedName>
        <fullName evidence="2">Uncharacterized protein</fullName>
    </submittedName>
</protein>
<feature type="region of interest" description="Disordered" evidence="1">
    <location>
        <begin position="1"/>
        <end position="28"/>
    </location>
</feature>
<evidence type="ECO:0000313" key="2">
    <source>
        <dbReference type="Ensembl" id="ENSSSCP00070015470.1"/>
    </source>
</evidence>
<sequence>MIKDSQGHSYCTTRGEILGPVQDGPEQKHLPRMFSSIKNKNQKFEDNQMLS</sequence>
<evidence type="ECO:0000313" key="3">
    <source>
        <dbReference type="Proteomes" id="UP000314985"/>
    </source>
</evidence>
<dbReference type="Proteomes" id="UP000314985">
    <property type="component" value="Unassembled WGS sequence"/>
</dbReference>
<name>A0A4X1TG04_PIG</name>
<dbReference type="Ensembl" id="ENSSSCT00070018624.1">
    <property type="protein sequence ID" value="ENSSSCP00070015470.1"/>
    <property type="gene ID" value="ENSSSCG00070009610.1"/>
</dbReference>
<dbReference type="Ensembl" id="ENSSSCT00070010641.1">
    <property type="protein sequence ID" value="ENSSSCP00070008752.1"/>
    <property type="gene ID" value="ENSSSCG00070005612.1"/>
</dbReference>